<accession>A0ABW2UCH9</accession>
<sequence length="117" mass="12338">MSKKKPKGSKKNKAYGDLLDTATLGLKKFRRFARQVNKLSSTQKVVGGLAVLAAGYAFITNSSPDESPAAAPDLGEATPPSATLSTPHASSPARASKPQRTKPASPTHHVPFSEERP</sequence>
<feature type="compositionally biased region" description="Polar residues" evidence="1">
    <location>
        <begin position="80"/>
        <end position="89"/>
    </location>
</feature>
<evidence type="ECO:0000313" key="3">
    <source>
        <dbReference type="Proteomes" id="UP001596513"/>
    </source>
</evidence>
<proteinExistence type="predicted"/>
<keyword evidence="3" id="KW-1185">Reference proteome</keyword>
<dbReference type="RefSeq" id="WP_380207077.1">
    <property type="nucleotide sequence ID" value="NZ_JBHTEK010000006.1"/>
</dbReference>
<feature type="region of interest" description="Disordered" evidence="1">
    <location>
        <begin position="61"/>
        <end position="117"/>
    </location>
</feature>
<gene>
    <name evidence="2" type="ORF">ACFQT0_29920</name>
</gene>
<reference evidence="3" key="1">
    <citation type="journal article" date="2019" name="Int. J. Syst. Evol. Microbiol.">
        <title>The Global Catalogue of Microorganisms (GCM) 10K type strain sequencing project: providing services to taxonomists for standard genome sequencing and annotation.</title>
        <authorList>
            <consortium name="The Broad Institute Genomics Platform"/>
            <consortium name="The Broad Institute Genome Sequencing Center for Infectious Disease"/>
            <person name="Wu L."/>
            <person name="Ma J."/>
        </authorList>
    </citation>
    <scope>NUCLEOTIDE SEQUENCE [LARGE SCALE GENOMIC DNA]</scope>
    <source>
        <strain evidence="3">JCM 19635</strain>
    </source>
</reference>
<name>A0ABW2UCH9_9BACT</name>
<comment type="caution">
    <text evidence="2">The sequence shown here is derived from an EMBL/GenBank/DDBJ whole genome shotgun (WGS) entry which is preliminary data.</text>
</comment>
<dbReference type="EMBL" id="JBHTEK010000006">
    <property type="protein sequence ID" value="MFC7671145.1"/>
    <property type="molecule type" value="Genomic_DNA"/>
</dbReference>
<evidence type="ECO:0000313" key="2">
    <source>
        <dbReference type="EMBL" id="MFC7671145.1"/>
    </source>
</evidence>
<organism evidence="2 3">
    <name type="scientific">Hymenobacter humi</name>
    <dbReference type="NCBI Taxonomy" id="1411620"/>
    <lineage>
        <taxon>Bacteria</taxon>
        <taxon>Pseudomonadati</taxon>
        <taxon>Bacteroidota</taxon>
        <taxon>Cytophagia</taxon>
        <taxon>Cytophagales</taxon>
        <taxon>Hymenobacteraceae</taxon>
        <taxon>Hymenobacter</taxon>
    </lineage>
</organism>
<dbReference type="Proteomes" id="UP001596513">
    <property type="component" value="Unassembled WGS sequence"/>
</dbReference>
<protein>
    <submittedName>
        <fullName evidence="2">Uncharacterized protein</fullName>
    </submittedName>
</protein>
<evidence type="ECO:0000256" key="1">
    <source>
        <dbReference type="SAM" id="MobiDB-lite"/>
    </source>
</evidence>